<feature type="repeat" description="PPR" evidence="2">
    <location>
        <begin position="910"/>
        <end position="944"/>
    </location>
</feature>
<gene>
    <name evidence="6" type="ORF">CCMP2556_LOCUS40930</name>
</gene>
<dbReference type="Pfam" id="PF01535">
    <property type="entry name" value="PPR"/>
    <property type="match status" value="1"/>
</dbReference>
<feature type="chain" id="PRO_5047514826" description="Smr domain-containing protein" evidence="4">
    <location>
        <begin position="25"/>
        <end position="1129"/>
    </location>
</feature>
<keyword evidence="1" id="KW-0677">Repeat</keyword>
<dbReference type="Gene3D" id="3.30.1370.110">
    <property type="match status" value="1"/>
</dbReference>
<reference evidence="6 7" key="1">
    <citation type="submission" date="2024-02" db="EMBL/GenBank/DDBJ databases">
        <authorList>
            <person name="Chen Y."/>
            <person name="Shah S."/>
            <person name="Dougan E. K."/>
            <person name="Thang M."/>
            <person name="Chan C."/>
        </authorList>
    </citation>
    <scope>NUCLEOTIDE SEQUENCE [LARGE SCALE GENOMIC DNA]</scope>
</reference>
<dbReference type="PROSITE" id="PS50828">
    <property type="entry name" value="SMR"/>
    <property type="match status" value="1"/>
</dbReference>
<dbReference type="EMBL" id="CAXAMN010024139">
    <property type="protein sequence ID" value="CAK9084073.1"/>
    <property type="molecule type" value="Genomic_DNA"/>
</dbReference>
<dbReference type="PROSITE" id="PS51375">
    <property type="entry name" value="PPR"/>
    <property type="match status" value="1"/>
</dbReference>
<dbReference type="SMART" id="SM00463">
    <property type="entry name" value="SMR"/>
    <property type="match status" value="1"/>
</dbReference>
<evidence type="ECO:0000313" key="6">
    <source>
        <dbReference type="EMBL" id="CAK9084073.1"/>
    </source>
</evidence>
<dbReference type="InterPro" id="IPR002885">
    <property type="entry name" value="PPR_rpt"/>
</dbReference>
<evidence type="ECO:0000259" key="5">
    <source>
        <dbReference type="PROSITE" id="PS50828"/>
    </source>
</evidence>
<keyword evidence="4" id="KW-0732">Signal</keyword>
<dbReference type="InterPro" id="IPR002625">
    <property type="entry name" value="Smr_dom"/>
</dbReference>
<feature type="region of interest" description="Disordered" evidence="3">
    <location>
        <begin position="1107"/>
        <end position="1129"/>
    </location>
</feature>
<evidence type="ECO:0000256" key="4">
    <source>
        <dbReference type="SAM" id="SignalP"/>
    </source>
</evidence>
<dbReference type="InterPro" id="IPR036063">
    <property type="entry name" value="Smr_dom_sf"/>
</dbReference>
<dbReference type="PROSITE" id="PS51257">
    <property type="entry name" value="PROKAR_LIPOPROTEIN"/>
    <property type="match status" value="1"/>
</dbReference>
<evidence type="ECO:0000256" key="3">
    <source>
        <dbReference type="SAM" id="MobiDB-lite"/>
    </source>
</evidence>
<dbReference type="PANTHER" id="PTHR47447:SF17">
    <property type="entry name" value="OS12G0638900 PROTEIN"/>
    <property type="match status" value="1"/>
</dbReference>
<feature type="region of interest" description="Disordered" evidence="3">
    <location>
        <begin position="353"/>
        <end position="380"/>
    </location>
</feature>
<dbReference type="Pfam" id="PF13041">
    <property type="entry name" value="PPR_2"/>
    <property type="match status" value="1"/>
</dbReference>
<proteinExistence type="predicted"/>
<accession>A0ABP0Q758</accession>
<comment type="caution">
    <text evidence="6">The sequence shown here is derived from an EMBL/GenBank/DDBJ whole genome shotgun (WGS) entry which is preliminary data.</text>
</comment>
<name>A0ABP0Q758_9DINO</name>
<organism evidence="6 7">
    <name type="scientific">Durusdinium trenchii</name>
    <dbReference type="NCBI Taxonomy" id="1381693"/>
    <lineage>
        <taxon>Eukaryota</taxon>
        <taxon>Sar</taxon>
        <taxon>Alveolata</taxon>
        <taxon>Dinophyceae</taxon>
        <taxon>Suessiales</taxon>
        <taxon>Symbiodiniaceae</taxon>
        <taxon>Durusdinium</taxon>
    </lineage>
</organism>
<sequence length="1129" mass="122388">MQVWAKKALFFLFGLLSVALQGCGCNEQGMNDCGNGLSGTGCTMVESAAKCIADNGCCDFEQSVDGVKLKGRDGEGSIAGVQQLSNEANGALCSDEFHALMDTVGLSLQDAEQGNPGLGGLGGQVGGQRSQALFQYFDPKKQGEISYSAPGMRGAVGRERGGDAQVEELQDAPWASGHYPSNMASLRRVQPRFDPEAPRPSETAFNLERWVLGPTRARFLLHELGDEVRGARSAQTRSGGFMALGRWISLLSLPATWAAWVSLSDLQDPLVVEAFQTNALSDLSPDPVEKAEASPPSPAWLGAWGRSRGLVGLVNCKAGMKRPEVLEATEFLQRHSRELEENHVNLSALLSLERLDPNDPNTPKGPTQDRGAESGGRSSGGDAWALGHILSLGTVRDVHSPRCNRLDSPKAFALAKRIRSHEGNLVASVARKKRHGTGGGIARAERALGVGLSNTLLELQGTREDVEKAVVNVVNPDNCLTKLLYLLYRAFADGLLLQFVGRRFEKEDDFPYLPRKLGSPLSCDIGFNFQMGEVTGRQKRREHLSLHHHADVRLATADLRCVGFAPSYSGVVPAPHPSDGLYWLGLRHGRMGRPGLSHARRLRRAWRLGSQQGAESVWSPGGRGEAKENGAGAVRLLFAQEELQALGSSEETQWREALRHLREAKPLEVRYWGAGIGACARHHLWTLALQLLVEMRQKEAVQPNIVCFNAAMAACERAFAWTQALELFSQAFELKMANVVSFSTAVMAARSGSHGWQAALHLLQLSLQGGHANAFVFTAAIQACGLGSWRHALGVLEAMRGLSSVQVDSTALNACVTACERAEGWAQAVELFEAMESFQVSKEVISFNAAIAAWRGHWPQALRLMKELRSAALVPSVVTWNSCISAAEKASEWQMALQMLQELKDEGRPSVVSFNAVLSACERRGAWRWALQVLEDMPRSAVKPDAGSYGAVLTAVGREAVWWETALELLQQAWDSARDSSMSRKELLERAIVAVMRAGRLPEAVCLYREAQVLGLCAPSRGPDLLDLHDLALEAALAAVCERLLAGVDTGELVLITGRASHSREGSASMKEALVHFLDSELGLATGEVPGNPGRLHVSLPVEFQGPGRLQQRERKSQKKCGRHPSLGS</sequence>
<keyword evidence="7" id="KW-1185">Reference proteome</keyword>
<feature type="signal peptide" evidence="4">
    <location>
        <begin position="1"/>
        <end position="24"/>
    </location>
</feature>
<protein>
    <recommendedName>
        <fullName evidence="5">Smr domain-containing protein</fullName>
    </recommendedName>
</protein>
<evidence type="ECO:0000256" key="1">
    <source>
        <dbReference type="ARBA" id="ARBA00022737"/>
    </source>
</evidence>
<dbReference type="Gene3D" id="1.25.40.10">
    <property type="entry name" value="Tetratricopeptide repeat domain"/>
    <property type="match status" value="2"/>
</dbReference>
<evidence type="ECO:0000313" key="7">
    <source>
        <dbReference type="Proteomes" id="UP001642484"/>
    </source>
</evidence>
<evidence type="ECO:0000256" key="2">
    <source>
        <dbReference type="PROSITE-ProRule" id="PRU00708"/>
    </source>
</evidence>
<dbReference type="SUPFAM" id="SSF160443">
    <property type="entry name" value="SMR domain-like"/>
    <property type="match status" value="1"/>
</dbReference>
<feature type="domain" description="Smr" evidence="5">
    <location>
        <begin position="1026"/>
        <end position="1101"/>
    </location>
</feature>
<dbReference type="InterPro" id="IPR011990">
    <property type="entry name" value="TPR-like_helical_dom_sf"/>
</dbReference>
<dbReference type="PANTHER" id="PTHR47447">
    <property type="entry name" value="OS03G0856100 PROTEIN"/>
    <property type="match status" value="1"/>
</dbReference>
<dbReference type="Proteomes" id="UP001642484">
    <property type="component" value="Unassembled WGS sequence"/>
</dbReference>